<feature type="domain" description="Transcriptional regulator LacI/GalR-like sensor" evidence="4">
    <location>
        <begin position="5"/>
        <end position="60"/>
    </location>
</feature>
<dbReference type="InterPro" id="IPR028082">
    <property type="entry name" value="Peripla_BP_I"/>
</dbReference>
<comment type="caution">
    <text evidence="5">The sequence shown here is derived from an EMBL/GenBank/DDBJ whole genome shotgun (WGS) entry which is preliminary data.</text>
</comment>
<evidence type="ECO:0000256" key="2">
    <source>
        <dbReference type="ARBA" id="ARBA00023125"/>
    </source>
</evidence>
<sequence length="79" mass="8955">MSMDGFNLAEIHDIPLTAVHVPRDELGMEAVRILQQRLRLPESPIGNLLLNGTLMIRDSVRRIRGNKSRFAVQNDGLYD</sequence>
<protein>
    <submittedName>
        <fullName evidence="5">LacI family transcriptional regulator</fullName>
    </submittedName>
</protein>
<dbReference type="Pfam" id="PF13377">
    <property type="entry name" value="Peripla_BP_3"/>
    <property type="match status" value="1"/>
</dbReference>
<organism evidence="5 6">
    <name type="scientific">Martelella alba</name>
    <dbReference type="NCBI Taxonomy" id="2590451"/>
    <lineage>
        <taxon>Bacteria</taxon>
        <taxon>Pseudomonadati</taxon>
        <taxon>Pseudomonadota</taxon>
        <taxon>Alphaproteobacteria</taxon>
        <taxon>Hyphomicrobiales</taxon>
        <taxon>Aurantimonadaceae</taxon>
        <taxon>Martelella</taxon>
    </lineage>
</organism>
<evidence type="ECO:0000256" key="1">
    <source>
        <dbReference type="ARBA" id="ARBA00023015"/>
    </source>
</evidence>
<dbReference type="InterPro" id="IPR046335">
    <property type="entry name" value="LacI/GalR-like_sensor"/>
</dbReference>
<dbReference type="RefSeq" id="WP_136988925.1">
    <property type="nucleotide sequence ID" value="NZ_SZPQ01000003.1"/>
</dbReference>
<reference evidence="5 6" key="1">
    <citation type="submission" date="2019-04" db="EMBL/GenBank/DDBJ databases">
        <authorList>
            <person name="Li M."/>
            <person name="Gao C."/>
        </authorList>
    </citation>
    <scope>NUCLEOTIDE SEQUENCE [LARGE SCALE GENOMIC DNA]</scope>
    <source>
        <strain evidence="5 6">BGMRC 2031</strain>
    </source>
</reference>
<evidence type="ECO:0000259" key="4">
    <source>
        <dbReference type="Pfam" id="PF13377"/>
    </source>
</evidence>
<evidence type="ECO:0000256" key="3">
    <source>
        <dbReference type="ARBA" id="ARBA00023163"/>
    </source>
</evidence>
<evidence type="ECO:0000313" key="6">
    <source>
        <dbReference type="Proteomes" id="UP000305202"/>
    </source>
</evidence>
<gene>
    <name evidence="5" type="ORF">FCN80_05090</name>
</gene>
<dbReference type="Proteomes" id="UP000305202">
    <property type="component" value="Unassembled WGS sequence"/>
</dbReference>
<dbReference type="SUPFAM" id="SSF53822">
    <property type="entry name" value="Periplasmic binding protein-like I"/>
    <property type="match status" value="1"/>
</dbReference>
<dbReference type="Gene3D" id="3.40.50.2300">
    <property type="match status" value="1"/>
</dbReference>
<accession>A0ABY2SRG9</accession>
<evidence type="ECO:0000313" key="5">
    <source>
        <dbReference type="EMBL" id="TKI07930.1"/>
    </source>
</evidence>
<keyword evidence="1" id="KW-0805">Transcription regulation</keyword>
<keyword evidence="2" id="KW-0238">DNA-binding</keyword>
<keyword evidence="6" id="KW-1185">Reference proteome</keyword>
<name>A0ABY2SRG9_9HYPH</name>
<proteinExistence type="predicted"/>
<keyword evidence="3" id="KW-0804">Transcription</keyword>
<dbReference type="EMBL" id="SZPQ01000003">
    <property type="protein sequence ID" value="TKI07930.1"/>
    <property type="molecule type" value="Genomic_DNA"/>
</dbReference>